<protein>
    <submittedName>
        <fullName evidence="2">Ankyrin repeat protein</fullName>
    </submittedName>
</protein>
<dbReference type="Proteomes" id="UP000887579">
    <property type="component" value="Unplaced"/>
</dbReference>
<evidence type="ECO:0000313" key="1">
    <source>
        <dbReference type="Proteomes" id="UP000887579"/>
    </source>
</evidence>
<proteinExistence type="predicted"/>
<dbReference type="WBParaSite" id="ES5_v2.g565.t1">
    <property type="protein sequence ID" value="ES5_v2.g565.t1"/>
    <property type="gene ID" value="ES5_v2.g565"/>
</dbReference>
<sequence length="399" mass="47386">MTAFHYAVEKNDDKIIKLFLIKAGLGFDLGASRKCIQTIELFYNTEYEFYYPFEYSNSLICAIKEKEEILSEFLIRKNADIYLTNRNENTLLDYVQEKGLIRIEKLLKQRRKYSSYKNLNLNFELADNIMHCFKELTSHHRLHYNFKKFFEADYRDHFGKTLLHYAVHVQRKDIVKELLKSDVFLDSINGKDYQNKTPLIYAMEEKNYEIMKHLLYNGASFENQSYEFEEQSDNISQVLNKLKSLFDCIYNEEYDKFIRQLENIDGLNVLILFSGSDYKGKTIFDYIVKTNNYDLVKHCLMKGAIIKERITSENQNIQRLFSFVTKCFHGLTVHKYERMSFIRHIEKSGNKEIISKVHWKEAYFASKPVTLLDLAHRKADTKTEKWLTENGAIERNSDV</sequence>
<accession>A0AC34GP40</accession>
<evidence type="ECO:0000313" key="2">
    <source>
        <dbReference type="WBParaSite" id="ES5_v2.g565.t1"/>
    </source>
</evidence>
<name>A0AC34GP40_9BILA</name>
<reference evidence="2" key="1">
    <citation type="submission" date="2022-11" db="UniProtKB">
        <authorList>
            <consortium name="WormBaseParasite"/>
        </authorList>
    </citation>
    <scope>IDENTIFICATION</scope>
</reference>
<organism evidence="1 2">
    <name type="scientific">Panagrolaimus sp. ES5</name>
    <dbReference type="NCBI Taxonomy" id="591445"/>
    <lineage>
        <taxon>Eukaryota</taxon>
        <taxon>Metazoa</taxon>
        <taxon>Ecdysozoa</taxon>
        <taxon>Nematoda</taxon>
        <taxon>Chromadorea</taxon>
        <taxon>Rhabditida</taxon>
        <taxon>Tylenchina</taxon>
        <taxon>Panagrolaimomorpha</taxon>
        <taxon>Panagrolaimoidea</taxon>
        <taxon>Panagrolaimidae</taxon>
        <taxon>Panagrolaimus</taxon>
    </lineage>
</organism>